<dbReference type="Gene3D" id="3.10.50.10">
    <property type="match status" value="1"/>
</dbReference>
<sequence length="433" mass="49002">MQIYTVKAGDSIYSIAKQFRIDAGKIIRANELPNPNQLVIGQSMVIPINGTYYTVKAGDTIWKIGRKLGVSYQAIANANNVSVTAPLTPGRRILIPPSPNKRNGEFLGYVETSNRKITPQTEKMINQNAKYLTYLGPANFEVQKDGSLKAPPLNNLGSIAKENDVIFLMVLANIENGAFSDEVGRAILTNKDVQDTLLNNIVKTAKEQNFRDIHFDFEFLRPADKEAYIAFLQKAKKRLQDEQLLMSVALAPKTSRDQKGKWYEAHDYKAIGEIANFVVPMTYEWGYSGGPPMAVSPIGPVRDVLEYAVSEIPSSKIIMGQNLYGYDWTLPYKPGGEYAKAISPQRAIELAARYKVAIQYDNKAQAPFFRYKDEQQRTHEVWFEDARSIQAKFDLIKELKLRGMAYWKLGLDFPQNWLLIEDNFKITKRVTQP</sequence>
<dbReference type="InterPro" id="IPR041704">
    <property type="entry name" value="CFLE_GH18"/>
</dbReference>
<accession>A0A0B6AI10</accession>
<dbReference type="PROSITE" id="PS51782">
    <property type="entry name" value="LYSM"/>
    <property type="match status" value="2"/>
</dbReference>
<dbReference type="Proteomes" id="UP000031829">
    <property type="component" value="Chromosome"/>
</dbReference>
<dbReference type="Gene3D" id="3.20.20.80">
    <property type="entry name" value="Glycosidases"/>
    <property type="match status" value="1"/>
</dbReference>
<dbReference type="GO" id="GO:0008061">
    <property type="term" value="F:chitin binding"/>
    <property type="evidence" value="ECO:0007669"/>
    <property type="project" value="InterPro"/>
</dbReference>
<dbReference type="AlphaFoldDB" id="A0A0B6AI10"/>
<dbReference type="InterPro" id="IPR017853">
    <property type="entry name" value="GH"/>
</dbReference>
<dbReference type="GO" id="GO:0070492">
    <property type="term" value="F:oligosaccharide binding"/>
    <property type="evidence" value="ECO:0007669"/>
    <property type="project" value="TreeGrafter"/>
</dbReference>
<dbReference type="InterPro" id="IPR001223">
    <property type="entry name" value="Glyco_hydro18_cat"/>
</dbReference>
<organism evidence="3 4">
    <name type="scientific">Priestia megaterium (strain ATCC 14581 / DSM 32 / CCUG 1817 / JCM 2506 / NBRC 15308 / NCIMB 9376 / NCTC 10342 / NRRL B-14308 / VKM B-512 / Ford 19)</name>
    <name type="common">Bacillus megaterium</name>
    <dbReference type="NCBI Taxonomy" id="1348623"/>
    <lineage>
        <taxon>Bacteria</taxon>
        <taxon>Bacillati</taxon>
        <taxon>Bacillota</taxon>
        <taxon>Bacilli</taxon>
        <taxon>Bacillales</taxon>
        <taxon>Bacillaceae</taxon>
        <taxon>Priestia</taxon>
    </lineage>
</organism>
<dbReference type="GO" id="GO:0016798">
    <property type="term" value="F:hydrolase activity, acting on glycosyl bonds"/>
    <property type="evidence" value="ECO:0007669"/>
    <property type="project" value="UniProtKB-KW"/>
</dbReference>
<evidence type="ECO:0000256" key="1">
    <source>
        <dbReference type="ARBA" id="ARBA00022801"/>
    </source>
</evidence>
<dbReference type="RefSeq" id="WP_013081323.1">
    <property type="nucleotide sequence ID" value="NZ_BCVB01000029.1"/>
</dbReference>
<dbReference type="PANTHER" id="PTHR46066">
    <property type="entry name" value="CHITINASE DOMAIN-CONTAINING PROTEIN 1 FAMILY MEMBER"/>
    <property type="match status" value="1"/>
</dbReference>
<dbReference type="CDD" id="cd00118">
    <property type="entry name" value="LysM"/>
    <property type="match status" value="2"/>
</dbReference>
<keyword evidence="2" id="KW-0326">Glycosidase</keyword>
<dbReference type="InterPro" id="IPR036779">
    <property type="entry name" value="LysM_dom_sf"/>
</dbReference>
<dbReference type="SUPFAM" id="SSF54106">
    <property type="entry name" value="LysM domain"/>
    <property type="match status" value="2"/>
</dbReference>
<dbReference type="SMART" id="SM00636">
    <property type="entry name" value="Glyco_18"/>
    <property type="match status" value="1"/>
</dbReference>
<dbReference type="GO" id="GO:0005975">
    <property type="term" value="P:carbohydrate metabolic process"/>
    <property type="evidence" value="ECO:0007669"/>
    <property type="project" value="InterPro"/>
</dbReference>
<protein>
    <submittedName>
        <fullName evidence="3">Glycosyl hydrolases 18 family protein</fullName>
    </submittedName>
</protein>
<dbReference type="InterPro" id="IPR029070">
    <property type="entry name" value="Chitinase_insertion_sf"/>
</dbReference>
<evidence type="ECO:0000313" key="3">
    <source>
        <dbReference type="EMBL" id="AJI24510.1"/>
    </source>
</evidence>
<dbReference type="EMBL" id="CP009920">
    <property type="protein sequence ID" value="AJI24510.1"/>
    <property type="molecule type" value="Genomic_DNA"/>
</dbReference>
<dbReference type="Pfam" id="PF00704">
    <property type="entry name" value="Glyco_hydro_18"/>
    <property type="match status" value="1"/>
</dbReference>
<name>A0A0B6AI10_PRIM2</name>
<dbReference type="Pfam" id="PF01476">
    <property type="entry name" value="LysM"/>
    <property type="match status" value="2"/>
</dbReference>
<dbReference type="InterPro" id="IPR018392">
    <property type="entry name" value="LysM"/>
</dbReference>
<evidence type="ECO:0000313" key="4">
    <source>
        <dbReference type="Proteomes" id="UP000031829"/>
    </source>
</evidence>
<evidence type="ECO:0000256" key="2">
    <source>
        <dbReference type="ARBA" id="ARBA00023295"/>
    </source>
</evidence>
<dbReference type="HOGENOM" id="CLU_037415_4_1_9"/>
<proteinExistence type="predicted"/>
<dbReference type="PANTHER" id="PTHR46066:SF2">
    <property type="entry name" value="CHITINASE DOMAIN-CONTAINING PROTEIN 1"/>
    <property type="match status" value="1"/>
</dbReference>
<gene>
    <name evidence="3" type="ORF">BG04_2297</name>
</gene>
<dbReference type="SMART" id="SM00257">
    <property type="entry name" value="LysM"/>
    <property type="match status" value="2"/>
</dbReference>
<dbReference type="GeneID" id="93640367"/>
<dbReference type="PATRIC" id="fig|592022.4.peg.15"/>
<dbReference type="SUPFAM" id="SSF51445">
    <property type="entry name" value="(Trans)glycosidases"/>
    <property type="match status" value="1"/>
</dbReference>
<dbReference type="GO" id="GO:0012505">
    <property type="term" value="C:endomembrane system"/>
    <property type="evidence" value="ECO:0007669"/>
    <property type="project" value="TreeGrafter"/>
</dbReference>
<dbReference type="KEGG" id="bmeg:BG04_2297"/>
<dbReference type="CDD" id="cd02874">
    <property type="entry name" value="GH18_CFLE_spore_hydrolase"/>
    <property type="match status" value="1"/>
</dbReference>
<dbReference type="PROSITE" id="PS51910">
    <property type="entry name" value="GH18_2"/>
    <property type="match status" value="1"/>
</dbReference>
<reference evidence="3 4" key="1">
    <citation type="journal article" date="2015" name="Genome Announc.">
        <title>Complete genome sequences for 35 biothreat assay-relevant bacillus species.</title>
        <authorList>
            <person name="Johnson S.L."/>
            <person name="Daligault H.E."/>
            <person name="Davenport K.W."/>
            <person name="Jaissle J."/>
            <person name="Frey K.G."/>
            <person name="Ladner J.T."/>
            <person name="Broomall S.M."/>
            <person name="Bishop-Lilly K.A."/>
            <person name="Bruce D.C."/>
            <person name="Gibbons H.S."/>
            <person name="Coyne S.R."/>
            <person name="Lo C.C."/>
            <person name="Meincke L."/>
            <person name="Munk A.C."/>
            <person name="Koroleva G.I."/>
            <person name="Rosenzweig C.N."/>
            <person name="Palacios G.F."/>
            <person name="Redden C.L."/>
            <person name="Minogue T.D."/>
            <person name="Chain P.S."/>
        </authorList>
    </citation>
    <scope>NUCLEOTIDE SEQUENCE [LARGE SCALE GENOMIC DNA]</scope>
    <source>
        <strain evidence="4">ATCC 14581 / DSM 32 / JCM 2506 / NBRC 15308 / NCIMB 9376 / NCTC 10342 / NRRL B-14308 / VKM B-512</strain>
    </source>
</reference>
<dbReference type="InterPro" id="IPR011583">
    <property type="entry name" value="Chitinase_II/V-like_cat"/>
</dbReference>
<keyword evidence="1 3" id="KW-0378">Hydrolase</keyword>
<dbReference type="Gene3D" id="3.10.350.10">
    <property type="entry name" value="LysM domain"/>
    <property type="match status" value="2"/>
</dbReference>